<accession>A0ABT9QGV4</accession>
<dbReference type="Proteomes" id="UP001225356">
    <property type="component" value="Unassembled WGS sequence"/>
</dbReference>
<evidence type="ECO:0000313" key="3">
    <source>
        <dbReference type="Proteomes" id="UP001225356"/>
    </source>
</evidence>
<comment type="caution">
    <text evidence="2">The sequence shown here is derived from an EMBL/GenBank/DDBJ whole genome shotgun (WGS) entry which is preliminary data.</text>
</comment>
<dbReference type="RefSeq" id="WP_307562090.1">
    <property type="nucleotide sequence ID" value="NZ_JAUSQU010000001.1"/>
</dbReference>
<evidence type="ECO:0000313" key="2">
    <source>
        <dbReference type="EMBL" id="MDP9845996.1"/>
    </source>
</evidence>
<organism evidence="2 3">
    <name type="scientific">Streptosporangium lutulentum</name>
    <dbReference type="NCBI Taxonomy" id="1461250"/>
    <lineage>
        <taxon>Bacteria</taxon>
        <taxon>Bacillati</taxon>
        <taxon>Actinomycetota</taxon>
        <taxon>Actinomycetes</taxon>
        <taxon>Streptosporangiales</taxon>
        <taxon>Streptosporangiaceae</taxon>
        <taxon>Streptosporangium</taxon>
    </lineage>
</organism>
<sequence>MAIMLPPMLLTVSDLSGVWVPHVDEDIIHAHGDAARVANADSERGAGGADTAVRSTSDSYKGGAATQLQSYRQTMGDETGHMAQISTAAKVAPVALDGIGNVVSGTKVAIATVLSAATVRLAYTSLLGPGAGPATIQTLLATRNAGMRIVREVAEGIEKRIGPGMTERLKGPLDRAAEKLRLPGGPGSPALAGVGHARIPPPRARNAFDENPGILQRGGSKGGRGGGRGRTEADQPLSKNEEEAVKAKEKGLPYDRRAFNNAMQKHKKQEKFQGDRNAQKRGRGPQEETSKETPVVPRAETRREKRARERQERQAQQDGSNAADTGYNSNPYGSDGKRKKW</sequence>
<feature type="compositionally biased region" description="Basic and acidic residues" evidence="1">
    <location>
        <begin position="229"/>
        <end position="258"/>
    </location>
</feature>
<feature type="region of interest" description="Disordered" evidence="1">
    <location>
        <begin position="178"/>
        <end position="341"/>
    </location>
</feature>
<feature type="region of interest" description="Disordered" evidence="1">
    <location>
        <begin position="39"/>
        <end position="59"/>
    </location>
</feature>
<keyword evidence="3" id="KW-1185">Reference proteome</keyword>
<name>A0ABT9QGV4_9ACTN</name>
<feature type="compositionally biased region" description="Basic and acidic residues" evidence="1">
    <location>
        <begin position="299"/>
        <end position="315"/>
    </location>
</feature>
<dbReference type="EMBL" id="JAUSQU010000001">
    <property type="protein sequence ID" value="MDP9845996.1"/>
    <property type="molecule type" value="Genomic_DNA"/>
</dbReference>
<feature type="compositionally biased region" description="Gly residues" evidence="1">
    <location>
        <begin position="219"/>
        <end position="228"/>
    </location>
</feature>
<evidence type="ECO:0000256" key="1">
    <source>
        <dbReference type="SAM" id="MobiDB-lite"/>
    </source>
</evidence>
<protein>
    <submittedName>
        <fullName evidence="2">Uncharacterized protein</fullName>
    </submittedName>
</protein>
<feature type="compositionally biased region" description="Basic and acidic residues" evidence="1">
    <location>
        <begin position="270"/>
        <end position="291"/>
    </location>
</feature>
<proteinExistence type="predicted"/>
<gene>
    <name evidence="2" type="ORF">J2853_005207</name>
</gene>
<reference evidence="2 3" key="1">
    <citation type="submission" date="2023-07" db="EMBL/GenBank/DDBJ databases">
        <title>Sequencing the genomes of 1000 actinobacteria strains.</title>
        <authorList>
            <person name="Klenk H.-P."/>
        </authorList>
    </citation>
    <scope>NUCLEOTIDE SEQUENCE [LARGE SCALE GENOMIC DNA]</scope>
    <source>
        <strain evidence="2 3">DSM 46740</strain>
    </source>
</reference>
<feature type="compositionally biased region" description="Polar residues" evidence="1">
    <location>
        <begin position="318"/>
        <end position="332"/>
    </location>
</feature>